<dbReference type="RefSeq" id="XP_011301213.1">
    <property type="nucleotide sequence ID" value="XM_011302911.1"/>
</dbReference>
<name>A0A9R1T1W1_9HYME</name>
<evidence type="ECO:0000313" key="2">
    <source>
        <dbReference type="RefSeq" id="XP_011301213.1"/>
    </source>
</evidence>
<keyword evidence="1" id="KW-1185">Reference proteome</keyword>
<evidence type="ECO:0000313" key="1">
    <source>
        <dbReference type="Proteomes" id="UP000694866"/>
    </source>
</evidence>
<dbReference type="Proteomes" id="UP000694866">
    <property type="component" value="Unplaced"/>
</dbReference>
<organism evidence="1 2">
    <name type="scientific">Fopius arisanus</name>
    <dbReference type="NCBI Taxonomy" id="64838"/>
    <lineage>
        <taxon>Eukaryota</taxon>
        <taxon>Metazoa</taxon>
        <taxon>Ecdysozoa</taxon>
        <taxon>Arthropoda</taxon>
        <taxon>Hexapoda</taxon>
        <taxon>Insecta</taxon>
        <taxon>Pterygota</taxon>
        <taxon>Neoptera</taxon>
        <taxon>Endopterygota</taxon>
        <taxon>Hymenoptera</taxon>
        <taxon>Apocrita</taxon>
        <taxon>Ichneumonoidea</taxon>
        <taxon>Braconidae</taxon>
        <taxon>Opiinae</taxon>
        <taxon>Fopius</taxon>
    </lineage>
</organism>
<sequence>MGVGDRIHQGRPGRWMVFTGIEIKKSDVETNLDCRSVLGFRVHVPVDLWMKTTKWMDHIQFQSIRHSSPVIREFPTLLRFYRVENGNNFSEIIISSISIDSLIRRI</sequence>
<gene>
    <name evidence="2" type="primary">LOC105265439</name>
</gene>
<reference evidence="2" key="1">
    <citation type="submission" date="2025-08" db="UniProtKB">
        <authorList>
            <consortium name="RefSeq"/>
        </authorList>
    </citation>
    <scope>IDENTIFICATION</scope>
    <source>
        <strain evidence="2">USDA-PBARC FA_bdor</strain>
        <tissue evidence="2">Whole organism</tissue>
    </source>
</reference>
<dbReference type="KEGG" id="fas:105265439"/>
<accession>A0A9R1T1W1</accession>
<dbReference type="GeneID" id="105265439"/>
<proteinExistence type="predicted"/>
<protein>
    <submittedName>
        <fullName evidence="2">Uncharacterized protein</fullName>
    </submittedName>
</protein>
<dbReference type="AlphaFoldDB" id="A0A9R1T1W1"/>